<dbReference type="InterPro" id="IPR011014">
    <property type="entry name" value="MscS_channel_TM-2"/>
</dbReference>
<evidence type="ECO:0000256" key="6">
    <source>
        <dbReference type="SAM" id="Coils"/>
    </source>
</evidence>
<comment type="caution">
    <text evidence="11">The sequence shown here is derived from an EMBL/GenBank/DDBJ whole genome shotgun (WGS) entry which is preliminary data.</text>
</comment>
<keyword evidence="9" id="KW-0732">Signal</keyword>
<feature type="chain" id="PRO_5046703875" evidence="9">
    <location>
        <begin position="22"/>
        <end position="553"/>
    </location>
</feature>
<feature type="transmembrane region" description="Helical" evidence="8">
    <location>
        <begin position="340"/>
        <end position="360"/>
    </location>
</feature>
<accession>A0ABT3TBS6</accession>
<reference evidence="11" key="1">
    <citation type="submission" date="2019-02" db="EMBL/GenBank/DDBJ databases">
        <authorList>
            <person name="Li S.-H."/>
        </authorList>
    </citation>
    <scope>NUCLEOTIDE SEQUENCE</scope>
    <source>
        <strain evidence="11">IMCC14734</strain>
    </source>
</reference>
<dbReference type="PANTHER" id="PTHR30566:SF5">
    <property type="entry name" value="MECHANOSENSITIVE ION CHANNEL PROTEIN 1, MITOCHONDRIAL-RELATED"/>
    <property type="match status" value="1"/>
</dbReference>
<dbReference type="InterPro" id="IPR006685">
    <property type="entry name" value="MscS_channel_2nd"/>
</dbReference>
<evidence type="ECO:0000256" key="2">
    <source>
        <dbReference type="ARBA" id="ARBA00008017"/>
    </source>
</evidence>
<keyword evidence="3 8" id="KW-0812">Transmembrane</keyword>
<feature type="transmembrane region" description="Helical" evidence="8">
    <location>
        <begin position="202"/>
        <end position="225"/>
    </location>
</feature>
<dbReference type="Proteomes" id="UP001143362">
    <property type="component" value="Unassembled WGS sequence"/>
</dbReference>
<proteinExistence type="inferred from homology"/>
<dbReference type="RefSeq" id="WP_279243712.1">
    <property type="nucleotide sequence ID" value="NZ_SHNN01000001.1"/>
</dbReference>
<comment type="subcellular location">
    <subcellularLocation>
        <location evidence="1">Membrane</location>
        <topology evidence="1">Multi-pass membrane protein</topology>
    </subcellularLocation>
</comment>
<evidence type="ECO:0000256" key="4">
    <source>
        <dbReference type="ARBA" id="ARBA00022989"/>
    </source>
</evidence>
<keyword evidence="4 8" id="KW-1133">Transmembrane helix</keyword>
<evidence type="ECO:0000313" key="12">
    <source>
        <dbReference type="Proteomes" id="UP001143362"/>
    </source>
</evidence>
<gene>
    <name evidence="11" type="ORF">EYC98_02420</name>
</gene>
<feature type="coiled-coil region" evidence="6">
    <location>
        <begin position="439"/>
        <end position="466"/>
    </location>
</feature>
<comment type="similarity">
    <text evidence="2">Belongs to the MscS (TC 1.A.23) family.</text>
</comment>
<evidence type="ECO:0000256" key="1">
    <source>
        <dbReference type="ARBA" id="ARBA00004141"/>
    </source>
</evidence>
<keyword evidence="5 8" id="KW-0472">Membrane</keyword>
<sequence length="553" mass="61659">MKTLRKCLLMFLVLSPAVVMAQATPQKDANIRNILENEESSDIVIQQKGDKLDMSTPLSSLVFLKKALDEEDFAVAGTFLDMRYLPPEVAELDTRDLLLQLRYVWGRQEILDINTISDNVEGHRGDGLPDYRDQIGTIETSDGAVPVYMQRVPDGKGGRVWKISNATVANIPEMWEELGYSAGTQYLADILPSFRIMALENWQVAIILAMFVFGWLGATLLSLGLEKLLVRRSGPFMDAISRFLRLQFRIFSFFMILRLGVAELGLSRYSMVVLQSSGLIYIGIMVLLMGLINLTKGYQTRRLTDAGNEHYVALLKPLSTVTKIVVVIIIGLIWAKNAGYDMSTVLAGLGVGSLAVALAAQKTLENIIGAITIYSARPIKPGDFCRFGTTVGTVEEIGLRSTMIRTLNRTLVSIPNAVFAADEVENFSERDRIRYFRYLRLEIADIDTLNRLLEQLRDTFHNTESVRADTISIRLDEIIDNTVHIRVDAGIATQDYQEFLKVAEQLNLAIIGLVATSNIRFSGPGQLLHLTHAGDDDKDPVEKVMQQAEPEPN</sequence>
<dbReference type="Pfam" id="PF00924">
    <property type="entry name" value="MS_channel_2nd"/>
    <property type="match status" value="1"/>
</dbReference>
<feature type="transmembrane region" description="Helical" evidence="8">
    <location>
        <begin position="313"/>
        <end position="334"/>
    </location>
</feature>
<evidence type="ECO:0000259" key="10">
    <source>
        <dbReference type="Pfam" id="PF00924"/>
    </source>
</evidence>
<name>A0ABT3TBS6_9GAMM</name>
<dbReference type="EMBL" id="SHNN01000001">
    <property type="protein sequence ID" value="MCX2979713.1"/>
    <property type="molecule type" value="Genomic_DNA"/>
</dbReference>
<protein>
    <submittedName>
        <fullName evidence="11">Mechanosensitive ion channel</fullName>
    </submittedName>
</protein>
<organism evidence="11 12">
    <name type="scientific">Candidatus Litorirhabdus singularis</name>
    <dbReference type="NCBI Taxonomy" id="2518993"/>
    <lineage>
        <taxon>Bacteria</taxon>
        <taxon>Pseudomonadati</taxon>
        <taxon>Pseudomonadota</taxon>
        <taxon>Gammaproteobacteria</taxon>
        <taxon>Cellvibrionales</taxon>
        <taxon>Halieaceae</taxon>
        <taxon>Candidatus Litorirhabdus</taxon>
    </lineage>
</organism>
<keyword evidence="6" id="KW-0175">Coiled coil</keyword>
<feature type="signal peptide" evidence="9">
    <location>
        <begin position="1"/>
        <end position="21"/>
    </location>
</feature>
<evidence type="ECO:0000256" key="9">
    <source>
        <dbReference type="SAM" id="SignalP"/>
    </source>
</evidence>
<evidence type="ECO:0000256" key="8">
    <source>
        <dbReference type="SAM" id="Phobius"/>
    </source>
</evidence>
<dbReference type="Gene3D" id="2.30.30.60">
    <property type="match status" value="1"/>
</dbReference>
<keyword evidence="12" id="KW-1185">Reference proteome</keyword>
<evidence type="ECO:0000256" key="7">
    <source>
        <dbReference type="SAM" id="MobiDB-lite"/>
    </source>
</evidence>
<dbReference type="InterPro" id="IPR010920">
    <property type="entry name" value="LSM_dom_sf"/>
</dbReference>
<feature type="region of interest" description="Disordered" evidence="7">
    <location>
        <begin position="531"/>
        <end position="553"/>
    </location>
</feature>
<evidence type="ECO:0000256" key="5">
    <source>
        <dbReference type="ARBA" id="ARBA00023136"/>
    </source>
</evidence>
<dbReference type="PANTHER" id="PTHR30566">
    <property type="entry name" value="YNAI-RELATED MECHANOSENSITIVE ION CHANNEL"/>
    <property type="match status" value="1"/>
</dbReference>
<dbReference type="Gene3D" id="1.10.287.1260">
    <property type="match status" value="1"/>
</dbReference>
<feature type="transmembrane region" description="Helical" evidence="8">
    <location>
        <begin position="272"/>
        <end position="292"/>
    </location>
</feature>
<feature type="transmembrane region" description="Helical" evidence="8">
    <location>
        <begin position="246"/>
        <end position="266"/>
    </location>
</feature>
<dbReference type="InterPro" id="IPR023408">
    <property type="entry name" value="MscS_beta-dom_sf"/>
</dbReference>
<dbReference type="SUPFAM" id="SSF50182">
    <property type="entry name" value="Sm-like ribonucleoproteins"/>
    <property type="match status" value="1"/>
</dbReference>
<evidence type="ECO:0000256" key="3">
    <source>
        <dbReference type="ARBA" id="ARBA00022692"/>
    </source>
</evidence>
<feature type="domain" description="Mechanosensitive ion channel MscS" evidence="10">
    <location>
        <begin position="363"/>
        <end position="428"/>
    </location>
</feature>
<dbReference type="SUPFAM" id="SSF82861">
    <property type="entry name" value="Mechanosensitive channel protein MscS (YggB), transmembrane region"/>
    <property type="match status" value="1"/>
</dbReference>
<evidence type="ECO:0000313" key="11">
    <source>
        <dbReference type="EMBL" id="MCX2979713.1"/>
    </source>
</evidence>